<dbReference type="PRINTS" id="PR00301">
    <property type="entry name" value="HEATSHOCK70"/>
</dbReference>
<keyword evidence="2" id="KW-0067">ATP-binding</keyword>
<dbReference type="GO" id="GO:0140662">
    <property type="term" value="F:ATP-dependent protein folding chaperone"/>
    <property type="evidence" value="ECO:0007669"/>
    <property type="project" value="InterPro"/>
</dbReference>
<dbReference type="Pfam" id="PF00012">
    <property type="entry name" value="HSP70"/>
    <property type="match status" value="1"/>
</dbReference>
<dbReference type="EMBL" id="LEKV01002348">
    <property type="protein sequence ID" value="KVI03500.1"/>
    <property type="molecule type" value="Genomic_DNA"/>
</dbReference>
<evidence type="ECO:0000256" key="2">
    <source>
        <dbReference type="ARBA" id="ARBA00022840"/>
    </source>
</evidence>
<reference evidence="3 4" key="1">
    <citation type="journal article" date="2016" name="Sci. Rep.">
        <title>The genome sequence of the outbreeding globe artichoke constructed de novo incorporating a phase-aware low-pass sequencing strategy of F1 progeny.</title>
        <authorList>
            <person name="Scaglione D."/>
            <person name="Reyes-Chin-Wo S."/>
            <person name="Acquadro A."/>
            <person name="Froenicke L."/>
            <person name="Portis E."/>
            <person name="Beitel C."/>
            <person name="Tirone M."/>
            <person name="Mauro R."/>
            <person name="Lo Monaco A."/>
            <person name="Mauromicale G."/>
            <person name="Faccioli P."/>
            <person name="Cattivelli L."/>
            <person name="Rieseberg L."/>
            <person name="Michelmore R."/>
            <person name="Lanteri S."/>
        </authorList>
    </citation>
    <scope>NUCLEOTIDE SEQUENCE [LARGE SCALE GENOMIC DNA]</scope>
    <source>
        <strain evidence="3">2C</strain>
    </source>
</reference>
<evidence type="ECO:0000256" key="1">
    <source>
        <dbReference type="ARBA" id="ARBA00022741"/>
    </source>
</evidence>
<dbReference type="AlphaFoldDB" id="A0A103Y6N1"/>
<protein>
    <submittedName>
        <fullName evidence="3">Heat shock protein 70 family</fullName>
    </submittedName>
</protein>
<dbReference type="PANTHER" id="PTHR19375">
    <property type="entry name" value="HEAT SHOCK PROTEIN 70KDA"/>
    <property type="match status" value="1"/>
</dbReference>
<dbReference type="Gene3D" id="3.90.640.10">
    <property type="entry name" value="Actin, Chain A, domain 4"/>
    <property type="match status" value="1"/>
</dbReference>
<evidence type="ECO:0000313" key="4">
    <source>
        <dbReference type="Proteomes" id="UP000243975"/>
    </source>
</evidence>
<keyword evidence="1" id="KW-0547">Nucleotide-binding</keyword>
<name>A0A103Y6N1_CYNCS</name>
<keyword evidence="3" id="KW-0346">Stress response</keyword>
<dbReference type="STRING" id="59895.A0A103Y6N1"/>
<evidence type="ECO:0000313" key="3">
    <source>
        <dbReference type="EMBL" id="KVI03500.1"/>
    </source>
</evidence>
<accession>A0A103Y6N1</accession>
<keyword evidence="4" id="KW-1185">Reference proteome</keyword>
<sequence length="119" mass="13380">MVVVKKENKIAVIIFPAYFDDSLRHATKHSKLFVVMDVLHLLNELRASTIDCVSDEKATFIDEIKMCLSFGSGGGTFDVFLLTVEKKALGGEHLIAEFNRKYKQDINMDPRAFGTLRVA</sequence>
<dbReference type="GO" id="GO:0005524">
    <property type="term" value="F:ATP binding"/>
    <property type="evidence" value="ECO:0007669"/>
    <property type="project" value="UniProtKB-KW"/>
</dbReference>
<organism evidence="3 4">
    <name type="scientific">Cynara cardunculus var. scolymus</name>
    <name type="common">Globe artichoke</name>
    <name type="synonym">Cynara scolymus</name>
    <dbReference type="NCBI Taxonomy" id="59895"/>
    <lineage>
        <taxon>Eukaryota</taxon>
        <taxon>Viridiplantae</taxon>
        <taxon>Streptophyta</taxon>
        <taxon>Embryophyta</taxon>
        <taxon>Tracheophyta</taxon>
        <taxon>Spermatophyta</taxon>
        <taxon>Magnoliopsida</taxon>
        <taxon>eudicotyledons</taxon>
        <taxon>Gunneridae</taxon>
        <taxon>Pentapetalae</taxon>
        <taxon>asterids</taxon>
        <taxon>campanulids</taxon>
        <taxon>Asterales</taxon>
        <taxon>Asteraceae</taxon>
        <taxon>Carduoideae</taxon>
        <taxon>Cardueae</taxon>
        <taxon>Carduinae</taxon>
        <taxon>Cynara</taxon>
    </lineage>
</organism>
<dbReference type="Gene3D" id="3.30.420.40">
    <property type="match status" value="2"/>
</dbReference>
<dbReference type="InterPro" id="IPR013126">
    <property type="entry name" value="Hsp_70_fam"/>
</dbReference>
<dbReference type="Proteomes" id="UP000243975">
    <property type="component" value="Unassembled WGS sequence"/>
</dbReference>
<gene>
    <name evidence="3" type="ORF">Ccrd_018212</name>
</gene>
<proteinExistence type="predicted"/>
<comment type="caution">
    <text evidence="3">The sequence shown here is derived from an EMBL/GenBank/DDBJ whole genome shotgun (WGS) entry which is preliminary data.</text>
</comment>
<dbReference type="Gramene" id="KVI03500">
    <property type="protein sequence ID" value="KVI03500"/>
    <property type="gene ID" value="Ccrd_018212"/>
</dbReference>